<feature type="transmembrane region" description="Helical" evidence="7">
    <location>
        <begin position="407"/>
        <end position="431"/>
    </location>
</feature>
<organism evidence="9 10">
    <name type="scientific">Drechmeria coniospora</name>
    <name type="common">Nematophagous fungus</name>
    <name type="synonym">Meria coniospora</name>
    <dbReference type="NCBI Taxonomy" id="98403"/>
    <lineage>
        <taxon>Eukaryota</taxon>
        <taxon>Fungi</taxon>
        <taxon>Dikarya</taxon>
        <taxon>Ascomycota</taxon>
        <taxon>Pezizomycotina</taxon>
        <taxon>Sordariomycetes</taxon>
        <taxon>Hypocreomycetidae</taxon>
        <taxon>Hypocreales</taxon>
        <taxon>Ophiocordycipitaceae</taxon>
        <taxon>Drechmeria</taxon>
    </lineage>
</organism>
<reference evidence="9 10" key="1">
    <citation type="journal article" date="2016" name="Sci. Rep.">
        <title>Insights into Adaptations to a Near-Obligate Nematode Endoparasitic Lifestyle from the Finished Genome of Drechmeria coniospora.</title>
        <authorList>
            <person name="Zhang L."/>
            <person name="Zhou Z."/>
            <person name="Guo Q."/>
            <person name="Fokkens L."/>
            <person name="Miskei M."/>
            <person name="Pocsi I."/>
            <person name="Zhang W."/>
            <person name="Chen M."/>
            <person name="Wang L."/>
            <person name="Sun Y."/>
            <person name="Donzelli B.G."/>
            <person name="Gibson D.M."/>
            <person name="Nelson D.R."/>
            <person name="Luo J.G."/>
            <person name="Rep M."/>
            <person name="Liu H."/>
            <person name="Yang S."/>
            <person name="Wang J."/>
            <person name="Krasnoff S.B."/>
            <person name="Xu Y."/>
            <person name="Molnar I."/>
            <person name="Lin M."/>
        </authorList>
    </citation>
    <scope>NUCLEOTIDE SEQUENCE [LARGE SCALE GENOMIC DNA]</scope>
    <source>
        <strain evidence="9 10">ARSEF 6962</strain>
    </source>
</reference>
<evidence type="ECO:0000256" key="1">
    <source>
        <dbReference type="ARBA" id="ARBA00004141"/>
    </source>
</evidence>
<feature type="transmembrane region" description="Helical" evidence="7">
    <location>
        <begin position="375"/>
        <end position="395"/>
    </location>
</feature>
<keyword evidence="6 7" id="KW-0472">Membrane</keyword>
<dbReference type="InterPro" id="IPR005828">
    <property type="entry name" value="MFS_sugar_transport-like"/>
</dbReference>
<feature type="transmembrane region" description="Helical" evidence="7">
    <location>
        <begin position="475"/>
        <end position="496"/>
    </location>
</feature>
<feature type="transmembrane region" description="Helical" evidence="7">
    <location>
        <begin position="443"/>
        <end position="463"/>
    </location>
</feature>
<evidence type="ECO:0000256" key="3">
    <source>
        <dbReference type="ARBA" id="ARBA00022448"/>
    </source>
</evidence>
<dbReference type="InParanoid" id="A0A151GSZ9"/>
<dbReference type="GO" id="GO:0016020">
    <property type="term" value="C:membrane"/>
    <property type="evidence" value="ECO:0007669"/>
    <property type="project" value="UniProtKB-SubCell"/>
</dbReference>
<dbReference type="GeneID" id="63714007"/>
<gene>
    <name evidence="9" type="ORF">DCS_01364</name>
</gene>
<comment type="caution">
    <text evidence="9">The sequence shown here is derived from an EMBL/GenBank/DDBJ whole genome shotgun (WGS) entry which is preliminary data.</text>
</comment>
<feature type="transmembrane region" description="Helical" evidence="7">
    <location>
        <begin position="66"/>
        <end position="89"/>
    </location>
</feature>
<protein>
    <recommendedName>
        <fullName evidence="8">Major facilitator superfamily (MFS) profile domain-containing protein</fullName>
    </recommendedName>
</protein>
<dbReference type="SUPFAM" id="SSF103473">
    <property type="entry name" value="MFS general substrate transporter"/>
    <property type="match status" value="1"/>
</dbReference>
<name>A0A151GSZ9_DRECN</name>
<evidence type="ECO:0000256" key="5">
    <source>
        <dbReference type="ARBA" id="ARBA00022989"/>
    </source>
</evidence>
<feature type="transmembrane region" description="Helical" evidence="7">
    <location>
        <begin position="109"/>
        <end position="125"/>
    </location>
</feature>
<dbReference type="InterPro" id="IPR003663">
    <property type="entry name" value="Sugar/inositol_transpt"/>
</dbReference>
<sequence>MCHPITAAIPYRSHHGSPFKAVEKLEAAHVKVDTMTNDAGHQLDLEAVDGHRRGSLITRFLKPAHFALLLIFFATIGGFTTGLDQYLVFGTSPPHLSQNLDLALTQSRQASLSALVGAVAGALLLHSANEYFGRKGAALLSTLLCSTGAALHFVSFNFAMVLAARVILSLGIGLASGTIPIYVAETAERGVRGNLISLYQCTTILGNVVGSVVGPVLVEEPSNKWRCLLATSLAVSITMFLGALLLPESPRFLLHKGRMIEALGAWRRMRCLDSYEQKAELILLVAAARQVETWVGEGRQYRVPRARRAFVCANIVVVMGQLTGVNAVMNYLPILMNRFGVGEHDMNLTSLVGTGALLLGSIPTIFLMDRCSRRFWAMATLPGVFVGLLLIAISHQFDAASDVELVAAFYLTGLVLFMSFLGAYTSVAWVILSEVYPTHLRSVGMATSNTLLFLTSFLLTNQFDAMQEVMSETGLILGFYGGIALIGGLYQVLFLPETKDRTLEEMDDVFSRSATDIVRENWTALRKTVTSPGQGPISNAVAEQTKKNEKRPDLSGGEKAAAVLRDCEAALNDNDQIDVKPWCIGKWDIGNRNVDDR</sequence>
<evidence type="ECO:0000313" key="10">
    <source>
        <dbReference type="Proteomes" id="UP000076580"/>
    </source>
</evidence>
<dbReference type="InterPro" id="IPR050814">
    <property type="entry name" value="Myo-inositol_Transporter"/>
</dbReference>
<evidence type="ECO:0000256" key="4">
    <source>
        <dbReference type="ARBA" id="ARBA00022692"/>
    </source>
</evidence>
<feature type="transmembrane region" description="Helical" evidence="7">
    <location>
        <begin position="228"/>
        <end position="246"/>
    </location>
</feature>
<dbReference type="FunFam" id="1.20.1250.20:FF:000134">
    <property type="entry name" value="MFS sugar transporter protein"/>
    <property type="match status" value="1"/>
</dbReference>
<dbReference type="PANTHER" id="PTHR48020">
    <property type="entry name" value="PROTON MYO-INOSITOL COTRANSPORTER"/>
    <property type="match status" value="1"/>
</dbReference>
<feature type="transmembrane region" description="Helical" evidence="7">
    <location>
        <begin position="196"/>
        <end position="216"/>
    </location>
</feature>
<feature type="transmembrane region" description="Helical" evidence="7">
    <location>
        <begin position="309"/>
        <end position="328"/>
    </location>
</feature>
<dbReference type="GO" id="GO:0015791">
    <property type="term" value="P:polyol transmembrane transport"/>
    <property type="evidence" value="ECO:0007669"/>
    <property type="project" value="UniProtKB-ARBA"/>
</dbReference>
<evidence type="ECO:0000313" key="9">
    <source>
        <dbReference type="EMBL" id="KYK60227.1"/>
    </source>
</evidence>
<dbReference type="RefSeq" id="XP_040659579.1">
    <property type="nucleotide sequence ID" value="XM_040798696.1"/>
</dbReference>
<dbReference type="PANTHER" id="PTHR48020:SF9">
    <property type="entry name" value="MAJOR FACILITATOR SUPERFAMILY (MFS) PROFILE DOMAIN-CONTAINING PROTEIN"/>
    <property type="match status" value="1"/>
</dbReference>
<evidence type="ECO:0000256" key="2">
    <source>
        <dbReference type="ARBA" id="ARBA00010992"/>
    </source>
</evidence>
<keyword evidence="4 7" id="KW-0812">Transmembrane</keyword>
<feature type="transmembrane region" description="Helical" evidence="7">
    <location>
        <begin position="348"/>
        <end position="368"/>
    </location>
</feature>
<dbReference type="GO" id="GO:0022857">
    <property type="term" value="F:transmembrane transporter activity"/>
    <property type="evidence" value="ECO:0007669"/>
    <property type="project" value="InterPro"/>
</dbReference>
<feature type="transmembrane region" description="Helical" evidence="7">
    <location>
        <begin position="137"/>
        <end position="156"/>
    </location>
</feature>
<comment type="similarity">
    <text evidence="2">Belongs to the major facilitator superfamily. Sugar transporter (TC 2.A.1.1) family.</text>
</comment>
<comment type="subcellular location">
    <subcellularLocation>
        <location evidence="1">Membrane</location>
        <topology evidence="1">Multi-pass membrane protein</topology>
    </subcellularLocation>
</comment>
<keyword evidence="10" id="KW-1185">Reference proteome</keyword>
<feature type="domain" description="Major facilitator superfamily (MFS) profile" evidence="8">
    <location>
        <begin position="70"/>
        <end position="499"/>
    </location>
</feature>
<evidence type="ECO:0000259" key="8">
    <source>
        <dbReference type="PROSITE" id="PS50850"/>
    </source>
</evidence>
<dbReference type="InterPro" id="IPR036259">
    <property type="entry name" value="MFS_trans_sf"/>
</dbReference>
<proteinExistence type="inferred from homology"/>
<dbReference type="Pfam" id="PF00083">
    <property type="entry name" value="Sugar_tr"/>
    <property type="match status" value="1"/>
</dbReference>
<accession>A0A151GSZ9</accession>
<evidence type="ECO:0000256" key="6">
    <source>
        <dbReference type="ARBA" id="ARBA00023136"/>
    </source>
</evidence>
<dbReference type="PROSITE" id="PS50850">
    <property type="entry name" value="MFS"/>
    <property type="match status" value="1"/>
</dbReference>
<dbReference type="PRINTS" id="PR00171">
    <property type="entry name" value="SUGRTRNSPORT"/>
</dbReference>
<keyword evidence="3" id="KW-0813">Transport</keyword>
<keyword evidence="5 7" id="KW-1133">Transmembrane helix</keyword>
<dbReference type="Proteomes" id="UP000076580">
    <property type="component" value="Chromosome 01"/>
</dbReference>
<dbReference type="InterPro" id="IPR020846">
    <property type="entry name" value="MFS_dom"/>
</dbReference>
<evidence type="ECO:0000256" key="7">
    <source>
        <dbReference type="SAM" id="Phobius"/>
    </source>
</evidence>
<dbReference type="AlphaFoldDB" id="A0A151GSZ9"/>
<dbReference type="STRING" id="98403.A0A151GSZ9"/>
<dbReference type="GO" id="GO:0015798">
    <property type="term" value="P:myo-inositol transport"/>
    <property type="evidence" value="ECO:0007669"/>
    <property type="project" value="UniProtKB-ARBA"/>
</dbReference>
<dbReference type="EMBL" id="LAYC01000001">
    <property type="protein sequence ID" value="KYK60227.1"/>
    <property type="molecule type" value="Genomic_DNA"/>
</dbReference>
<feature type="transmembrane region" description="Helical" evidence="7">
    <location>
        <begin position="162"/>
        <end position="184"/>
    </location>
</feature>
<dbReference type="Gene3D" id="1.20.1250.20">
    <property type="entry name" value="MFS general substrate transporter like domains"/>
    <property type="match status" value="1"/>
</dbReference>